<feature type="transmembrane region" description="Helical" evidence="1">
    <location>
        <begin position="20"/>
        <end position="37"/>
    </location>
</feature>
<keyword evidence="1" id="KW-0812">Transmembrane</keyword>
<sequence length="53" mass="5752">MVTSGINIPTILTDAIPVDAVIPIIISLLLQYLMISLNKTDFPVPADPVKKTF</sequence>
<dbReference type="AlphaFoldDB" id="A0A0D7BD07"/>
<dbReference type="Proteomes" id="UP000054007">
    <property type="component" value="Unassembled WGS sequence"/>
</dbReference>
<protein>
    <submittedName>
        <fullName evidence="2">Uncharacterized protein</fullName>
    </submittedName>
</protein>
<keyword evidence="1" id="KW-0472">Membrane</keyword>
<accession>A0A0D7BD07</accession>
<evidence type="ECO:0000313" key="3">
    <source>
        <dbReference type="Proteomes" id="UP000054007"/>
    </source>
</evidence>
<name>A0A0D7BD07_9AGAR</name>
<reference evidence="2 3" key="1">
    <citation type="journal article" date="2015" name="Fungal Genet. Biol.">
        <title>Evolution of novel wood decay mechanisms in Agaricales revealed by the genome sequences of Fistulina hepatica and Cylindrobasidium torrendii.</title>
        <authorList>
            <person name="Floudas D."/>
            <person name="Held B.W."/>
            <person name="Riley R."/>
            <person name="Nagy L.G."/>
            <person name="Koehler G."/>
            <person name="Ransdell A.S."/>
            <person name="Younus H."/>
            <person name="Chow J."/>
            <person name="Chiniquy J."/>
            <person name="Lipzen A."/>
            <person name="Tritt A."/>
            <person name="Sun H."/>
            <person name="Haridas S."/>
            <person name="LaButti K."/>
            <person name="Ohm R.A."/>
            <person name="Kues U."/>
            <person name="Blanchette R.A."/>
            <person name="Grigoriev I.V."/>
            <person name="Minto R.E."/>
            <person name="Hibbett D.S."/>
        </authorList>
    </citation>
    <scope>NUCLEOTIDE SEQUENCE [LARGE SCALE GENOMIC DNA]</scope>
    <source>
        <strain evidence="2 3">FP15055 ss-10</strain>
    </source>
</reference>
<keyword evidence="3" id="KW-1185">Reference proteome</keyword>
<proteinExistence type="predicted"/>
<gene>
    <name evidence="2" type="ORF">CYLTODRAFT_353218</name>
</gene>
<evidence type="ECO:0000256" key="1">
    <source>
        <dbReference type="SAM" id="Phobius"/>
    </source>
</evidence>
<organism evidence="2 3">
    <name type="scientific">Cylindrobasidium torrendii FP15055 ss-10</name>
    <dbReference type="NCBI Taxonomy" id="1314674"/>
    <lineage>
        <taxon>Eukaryota</taxon>
        <taxon>Fungi</taxon>
        <taxon>Dikarya</taxon>
        <taxon>Basidiomycota</taxon>
        <taxon>Agaricomycotina</taxon>
        <taxon>Agaricomycetes</taxon>
        <taxon>Agaricomycetidae</taxon>
        <taxon>Agaricales</taxon>
        <taxon>Marasmiineae</taxon>
        <taxon>Physalacriaceae</taxon>
        <taxon>Cylindrobasidium</taxon>
    </lineage>
</organism>
<dbReference type="EMBL" id="KN880526">
    <property type="protein sequence ID" value="KIY67426.1"/>
    <property type="molecule type" value="Genomic_DNA"/>
</dbReference>
<evidence type="ECO:0000313" key="2">
    <source>
        <dbReference type="EMBL" id="KIY67426.1"/>
    </source>
</evidence>
<keyword evidence="1" id="KW-1133">Transmembrane helix</keyword>